<organism evidence="2 3">
    <name type="scientific">Trichococcus pasteurii</name>
    <dbReference type="NCBI Taxonomy" id="43064"/>
    <lineage>
        <taxon>Bacteria</taxon>
        <taxon>Bacillati</taxon>
        <taxon>Bacillota</taxon>
        <taxon>Bacilli</taxon>
        <taxon>Lactobacillales</taxon>
        <taxon>Carnobacteriaceae</taxon>
        <taxon>Trichococcus</taxon>
    </lineage>
</organism>
<keyword evidence="1" id="KW-1133">Transmembrane helix</keyword>
<accession>A0A1W1IH49</accession>
<dbReference type="EMBL" id="FWEY01000005">
    <property type="protein sequence ID" value="SLM52239.1"/>
    <property type="molecule type" value="Genomic_DNA"/>
</dbReference>
<keyword evidence="1" id="KW-0812">Transmembrane</keyword>
<reference evidence="3" key="1">
    <citation type="submission" date="2016-04" db="EMBL/GenBank/DDBJ databases">
        <authorList>
            <person name="Strepis N."/>
        </authorList>
    </citation>
    <scope>NUCLEOTIDE SEQUENCE [LARGE SCALE GENOMIC DNA]</scope>
</reference>
<dbReference type="STRING" id="43064.SAMN04488086_11490"/>
<proteinExistence type="predicted"/>
<sequence length="70" mass="7898">MRIAIFIITTVKSIVIGLLPILMIHTMGEENYSEGFYLSIYIMKCIFSLIAVWGISEGLVTLLHSFDSDE</sequence>
<evidence type="ECO:0000313" key="3">
    <source>
        <dbReference type="Proteomes" id="UP000195985"/>
    </source>
</evidence>
<keyword evidence="3" id="KW-1185">Reference proteome</keyword>
<evidence type="ECO:0000313" key="2">
    <source>
        <dbReference type="EMBL" id="SLM52239.1"/>
    </source>
</evidence>
<dbReference type="Proteomes" id="UP000195985">
    <property type="component" value="Unassembled WGS sequence"/>
</dbReference>
<protein>
    <submittedName>
        <fullName evidence="2">Uncharacterized protein</fullName>
    </submittedName>
</protein>
<name>A0A1W1IH49_9LACT</name>
<evidence type="ECO:0000256" key="1">
    <source>
        <dbReference type="SAM" id="Phobius"/>
    </source>
</evidence>
<feature type="transmembrane region" description="Helical" evidence="1">
    <location>
        <begin position="6"/>
        <end position="24"/>
    </location>
</feature>
<feature type="transmembrane region" description="Helical" evidence="1">
    <location>
        <begin position="36"/>
        <end position="56"/>
    </location>
</feature>
<dbReference type="OrthoDB" id="2167383at2"/>
<dbReference type="AlphaFoldDB" id="A0A1W1IH49"/>
<dbReference type="RefSeq" id="WP_086943017.1">
    <property type="nucleotide sequence ID" value="NZ_FONM01000014.1"/>
</dbReference>
<keyword evidence="1" id="KW-0472">Membrane</keyword>
<gene>
    <name evidence="2" type="ORF">TPAS_1933</name>
</gene>